<evidence type="ECO:0000259" key="7">
    <source>
        <dbReference type="Pfam" id="PF00108"/>
    </source>
</evidence>
<feature type="active site" description="Proton acceptor" evidence="4">
    <location>
        <position position="380"/>
    </location>
</feature>
<feature type="compositionally biased region" description="Basic and acidic residues" evidence="6">
    <location>
        <begin position="212"/>
        <end position="224"/>
    </location>
</feature>
<keyword evidence="2 5" id="KW-0808">Transferase</keyword>
<dbReference type="CDD" id="cd00751">
    <property type="entry name" value="thiolase"/>
    <property type="match status" value="1"/>
</dbReference>
<dbReference type="InterPro" id="IPR020613">
    <property type="entry name" value="Thiolase_CS"/>
</dbReference>
<proteinExistence type="inferred from homology"/>
<sequence length="398" mass="41381">MQEVVIVSAARTPVGSFRGAFATLSAVDLGVEVVRGLLARSQLPADAVDELIFGQVLTAGCGQNPARQTALRAGLSVDTPAVTVNLVCGSGLKAVQQAAQAIRCGDAEIVIAGGQESMSNAAYLVDGARAGLRFGHTTLLDSMIQDGLWDAFNDYHMGITAENLADEFAITRQRQDAFAARSQQKAAAAIEAGRFDDEIVPVSVSQGKKAPRRVEHDEQPRPDTSEEQLAQLRPAFRPQDGSVTAGNASSLNDGAAAVLLMSADKARELGLPVLGKIVSSAVAGVDPAMMGIGPVSACRLALARAGWTLDEVDLIEANEAFAVQALAVGEALGWDSRKVNVNGGAIALGHPIGASGCRILVTLLYEMQRRGVSKGLATLCVGGGQGIAMTIEREREAS</sequence>
<dbReference type="InterPro" id="IPR016039">
    <property type="entry name" value="Thiolase-like"/>
</dbReference>
<feature type="domain" description="Thiolase C-terminal" evidence="8">
    <location>
        <begin position="272"/>
        <end position="393"/>
    </location>
</feature>
<dbReference type="GO" id="GO:0044281">
    <property type="term" value="P:small molecule metabolic process"/>
    <property type="evidence" value="ECO:0007669"/>
    <property type="project" value="UniProtKB-ARBA"/>
</dbReference>
<evidence type="ECO:0000256" key="3">
    <source>
        <dbReference type="ARBA" id="ARBA00023315"/>
    </source>
</evidence>
<gene>
    <name evidence="9" type="primary">thlA_1</name>
    <name evidence="9" type="ORF">NCTC13038_03207</name>
</gene>
<evidence type="ECO:0000313" key="9">
    <source>
        <dbReference type="EMBL" id="VFS74433.1"/>
    </source>
</evidence>
<protein>
    <submittedName>
        <fullName evidence="9">Acetyl-CoA acetyltransferase</fullName>
        <ecNumber evidence="9">2.3.1.9</ecNumber>
    </submittedName>
</protein>
<feature type="domain" description="Thiolase N-terminal" evidence="7">
    <location>
        <begin position="4"/>
        <end position="263"/>
    </location>
</feature>
<evidence type="ECO:0000256" key="5">
    <source>
        <dbReference type="RuleBase" id="RU003557"/>
    </source>
</evidence>
<dbReference type="PROSITE" id="PS00098">
    <property type="entry name" value="THIOLASE_1"/>
    <property type="match status" value="1"/>
</dbReference>
<organism evidence="9 10">
    <name type="scientific">Raoultella terrigena</name>
    <name type="common">Klebsiella terrigena</name>
    <dbReference type="NCBI Taxonomy" id="577"/>
    <lineage>
        <taxon>Bacteria</taxon>
        <taxon>Pseudomonadati</taxon>
        <taxon>Pseudomonadota</taxon>
        <taxon>Gammaproteobacteria</taxon>
        <taxon>Enterobacterales</taxon>
        <taxon>Enterobacteriaceae</taxon>
        <taxon>Klebsiella/Raoultella group</taxon>
        <taxon>Raoultella</taxon>
    </lineage>
</organism>
<dbReference type="GO" id="GO:0003985">
    <property type="term" value="F:acetyl-CoA C-acetyltransferase activity"/>
    <property type="evidence" value="ECO:0007669"/>
    <property type="project" value="UniProtKB-EC"/>
</dbReference>
<dbReference type="FunFam" id="3.40.47.10:FF:000010">
    <property type="entry name" value="Acetyl-CoA acetyltransferase (Thiolase)"/>
    <property type="match status" value="1"/>
</dbReference>
<dbReference type="InterPro" id="IPR020617">
    <property type="entry name" value="Thiolase_C"/>
</dbReference>
<dbReference type="PIRSF" id="PIRSF000429">
    <property type="entry name" value="Ac-CoA_Ac_transf"/>
    <property type="match status" value="1"/>
</dbReference>
<evidence type="ECO:0000256" key="6">
    <source>
        <dbReference type="SAM" id="MobiDB-lite"/>
    </source>
</evidence>
<dbReference type="InterPro" id="IPR020615">
    <property type="entry name" value="Thiolase_acyl_enz_int_AS"/>
</dbReference>
<evidence type="ECO:0000259" key="8">
    <source>
        <dbReference type="Pfam" id="PF02803"/>
    </source>
</evidence>
<dbReference type="Gene3D" id="3.40.47.10">
    <property type="match status" value="2"/>
</dbReference>
<dbReference type="PROSITE" id="PS00737">
    <property type="entry name" value="THIOLASE_2"/>
    <property type="match status" value="1"/>
</dbReference>
<comment type="similarity">
    <text evidence="1 5">Belongs to the thiolase-like superfamily. Thiolase family.</text>
</comment>
<dbReference type="PANTHER" id="PTHR18919">
    <property type="entry name" value="ACETYL-COA C-ACYLTRANSFERASE"/>
    <property type="match status" value="1"/>
</dbReference>
<accession>A0A485BQ42</accession>
<dbReference type="Proteomes" id="UP000332594">
    <property type="component" value="Unassembled WGS sequence"/>
</dbReference>
<evidence type="ECO:0000313" key="10">
    <source>
        <dbReference type="Proteomes" id="UP000332594"/>
    </source>
</evidence>
<reference evidence="9 10" key="1">
    <citation type="submission" date="2019-03" db="EMBL/GenBank/DDBJ databases">
        <authorList>
            <consortium name="Pathogen Informatics"/>
        </authorList>
    </citation>
    <scope>NUCLEOTIDE SEQUENCE [LARGE SCALE GENOMIC DNA]</scope>
    <source>
        <strain evidence="9 10">NCTC13038</strain>
    </source>
</reference>
<dbReference type="NCBIfam" id="TIGR01930">
    <property type="entry name" value="AcCoA-C-Actrans"/>
    <property type="match status" value="1"/>
</dbReference>
<dbReference type="EMBL" id="CAADJG010000002">
    <property type="protein sequence ID" value="VFS74433.1"/>
    <property type="molecule type" value="Genomic_DNA"/>
</dbReference>
<feature type="active site" description="Acyl-thioester intermediate" evidence="4">
    <location>
        <position position="88"/>
    </location>
</feature>
<feature type="region of interest" description="Disordered" evidence="6">
    <location>
        <begin position="204"/>
        <end position="227"/>
    </location>
</feature>
<dbReference type="Pfam" id="PF00108">
    <property type="entry name" value="Thiolase_N"/>
    <property type="match status" value="1"/>
</dbReference>
<name>A0A485BQ42_RAOTE</name>
<dbReference type="Pfam" id="PF02803">
    <property type="entry name" value="Thiolase_C"/>
    <property type="match status" value="1"/>
</dbReference>
<feature type="active site" description="Proton acceptor" evidence="4">
    <location>
        <position position="350"/>
    </location>
</feature>
<dbReference type="SUPFAM" id="SSF53901">
    <property type="entry name" value="Thiolase-like"/>
    <property type="match status" value="2"/>
</dbReference>
<dbReference type="InterPro" id="IPR020616">
    <property type="entry name" value="Thiolase_N"/>
</dbReference>
<dbReference type="EC" id="2.3.1.9" evidence="9"/>
<dbReference type="InterPro" id="IPR002155">
    <property type="entry name" value="Thiolase"/>
</dbReference>
<evidence type="ECO:0000256" key="1">
    <source>
        <dbReference type="ARBA" id="ARBA00010982"/>
    </source>
</evidence>
<dbReference type="PROSITE" id="PS00099">
    <property type="entry name" value="THIOLASE_3"/>
    <property type="match status" value="1"/>
</dbReference>
<evidence type="ECO:0000256" key="4">
    <source>
        <dbReference type="PIRSR" id="PIRSR000429-1"/>
    </source>
</evidence>
<keyword evidence="3 5" id="KW-0012">Acyltransferase</keyword>
<evidence type="ECO:0000256" key="2">
    <source>
        <dbReference type="ARBA" id="ARBA00022679"/>
    </source>
</evidence>
<dbReference type="InterPro" id="IPR020610">
    <property type="entry name" value="Thiolase_AS"/>
</dbReference>
<dbReference type="RefSeq" id="WP_134526469.1">
    <property type="nucleotide sequence ID" value="NZ_BJNO01000038.1"/>
</dbReference>
<dbReference type="AlphaFoldDB" id="A0A485BQ42"/>
<dbReference type="PANTHER" id="PTHR18919:SF107">
    <property type="entry name" value="ACETYL-COA ACETYLTRANSFERASE, CYTOSOLIC"/>
    <property type="match status" value="1"/>
</dbReference>